<evidence type="ECO:0000313" key="3">
    <source>
        <dbReference type="EMBL" id="BAG74974.1"/>
    </source>
</evidence>
<evidence type="ECO:0000259" key="2">
    <source>
        <dbReference type="PROSITE" id="PS50943"/>
    </source>
</evidence>
<organism evidence="3">
    <name type="scientific">Enterococcus faecium</name>
    <name type="common">Streptococcus faecium</name>
    <dbReference type="NCBI Taxonomy" id="1352"/>
    <lineage>
        <taxon>Bacteria</taxon>
        <taxon>Bacillati</taxon>
        <taxon>Bacillota</taxon>
        <taxon>Bacilli</taxon>
        <taxon>Lactobacillales</taxon>
        <taxon>Enterococcaceae</taxon>
        <taxon>Enterococcus</taxon>
    </lineage>
</organism>
<dbReference type="PROSITE" id="PS50943">
    <property type="entry name" value="HTH_CROC1"/>
    <property type="match status" value="2"/>
</dbReference>
<dbReference type="Pfam" id="PF01381">
    <property type="entry name" value="HTH_3"/>
    <property type="match status" value="1"/>
</dbReference>
<dbReference type="Pfam" id="PF12844">
    <property type="entry name" value="HTH_19"/>
    <property type="match status" value="1"/>
</dbReference>
<dbReference type="Gene3D" id="1.10.260.40">
    <property type="entry name" value="lambda repressor-like DNA-binding domains"/>
    <property type="match status" value="2"/>
</dbReference>
<sequence length="298" mass="34123">MEINLFEAGNRIKQIREKHGYTMADLGKLVDANSPSTINNWEKGNNLPNRKRLEKIALLGGTSVEWIKYGDFSDYVYRLTQNIEEKILKEYGETTLNNYREALLDELTIEKITYEEDTKILAAAEKINTQNIFQEVKYMYSPDEDYRNIEVKPDLGLTDDNKNIKMIGQRIRKIRKKENITLEEFGKLFSPTADKAVISNWENGKNLPNSERIKKIAEIGGVSELYLMTGVDSSVAESMYFLSEVALDALERLSIEEVNRIIESFAGYLNVISKIDDPDKREISLNAICQLSLLDKMG</sequence>
<dbReference type="InterPro" id="IPR010982">
    <property type="entry name" value="Lambda_DNA-bd_dom_sf"/>
</dbReference>
<dbReference type="SMART" id="SM00530">
    <property type="entry name" value="HTH_XRE"/>
    <property type="match status" value="2"/>
</dbReference>
<dbReference type="SUPFAM" id="SSF47413">
    <property type="entry name" value="lambda repressor-like DNA-binding domains"/>
    <property type="match status" value="2"/>
</dbReference>
<dbReference type="PANTHER" id="PTHR46558:SF11">
    <property type="entry name" value="HTH-TYPE TRANSCRIPTIONAL REGULATOR XRE"/>
    <property type="match status" value="1"/>
</dbReference>
<dbReference type="PATRIC" id="fig|1352.1358.peg.3228"/>
<evidence type="ECO:0000256" key="1">
    <source>
        <dbReference type="ARBA" id="ARBA00023125"/>
    </source>
</evidence>
<geneLocation type="plasmid" evidence="3">
    <name>pMG1</name>
</geneLocation>
<dbReference type="EMBL" id="AB206333">
    <property type="protein sequence ID" value="BAG74974.1"/>
    <property type="molecule type" value="Genomic_DNA"/>
</dbReference>
<dbReference type="GO" id="GO:0003677">
    <property type="term" value="F:DNA binding"/>
    <property type="evidence" value="ECO:0007669"/>
    <property type="project" value="UniProtKB-KW"/>
</dbReference>
<keyword evidence="3" id="KW-0614">Plasmid</keyword>
<dbReference type="AlphaFoldDB" id="B5U8X3"/>
<accession>B5U8X3</accession>
<dbReference type="CDD" id="cd00093">
    <property type="entry name" value="HTH_XRE"/>
    <property type="match status" value="2"/>
</dbReference>
<reference evidence="3" key="1">
    <citation type="journal article" date="2008" name="FEMS Microbiol. Lett.">
        <title>Complete nucleotide sequencing and analysis of the 65-kb highly conjugative Enterococcus faecium plasmid pMG1: identification of the transfer-related region and the minimum region required for replication.</title>
        <authorList>
            <person name="Tanimoto K."/>
            <person name="Ike Y."/>
        </authorList>
    </citation>
    <scope>NUCLEOTIDE SEQUENCE</scope>
    <source>
        <plasmid evidence="3">pMG1</plasmid>
    </source>
</reference>
<dbReference type="InterPro" id="IPR001387">
    <property type="entry name" value="Cro/C1-type_HTH"/>
</dbReference>
<feature type="domain" description="HTH cro/C1-type" evidence="2">
    <location>
        <begin position="12"/>
        <end position="67"/>
    </location>
</feature>
<protein>
    <submittedName>
        <fullName evidence="3">Cro/CI family transcriptional regulator</fullName>
    </submittedName>
</protein>
<proteinExistence type="predicted"/>
<dbReference type="RefSeq" id="WP_002305840.1">
    <property type="nucleotide sequence ID" value="NC_011364.1"/>
</dbReference>
<name>B5U8X3_ENTFC</name>
<keyword evidence="1" id="KW-0238">DNA-binding</keyword>
<feature type="domain" description="HTH cro/C1-type" evidence="2">
    <location>
        <begin position="171"/>
        <end position="227"/>
    </location>
</feature>
<dbReference type="PANTHER" id="PTHR46558">
    <property type="entry name" value="TRACRIPTIONAL REGULATORY PROTEIN-RELATED-RELATED"/>
    <property type="match status" value="1"/>
</dbReference>